<comment type="subcellular location">
    <subcellularLocation>
        <location evidence="1">Membrane</location>
    </subcellularLocation>
</comment>
<evidence type="ECO:0000256" key="1">
    <source>
        <dbReference type="ARBA" id="ARBA00004370"/>
    </source>
</evidence>
<dbReference type="InterPro" id="IPR050504">
    <property type="entry name" value="IgSF_BTN/MOG"/>
</dbReference>
<dbReference type="EMBL" id="WHWB01034767">
    <property type="protein sequence ID" value="KAJ7404513.1"/>
    <property type="molecule type" value="Genomic_DNA"/>
</dbReference>
<evidence type="ECO:0000313" key="7">
    <source>
        <dbReference type="Proteomes" id="UP001145742"/>
    </source>
</evidence>
<protein>
    <submittedName>
        <fullName evidence="6">V-set domain-containing T-cell activation inhibitor 1</fullName>
    </submittedName>
</protein>
<keyword evidence="7" id="KW-1185">Reference proteome</keyword>
<keyword evidence="4" id="KW-1133">Transmembrane helix</keyword>
<dbReference type="PANTHER" id="PTHR24100:SF0">
    <property type="entry name" value="V-SET DOMAIN-CONTAINING T-CELL ACTIVATION INHIBITOR 1"/>
    <property type="match status" value="1"/>
</dbReference>
<comment type="caution">
    <text evidence="6">The sequence shown here is derived from an EMBL/GenBank/DDBJ whole genome shotgun (WGS) entry which is preliminary data.</text>
</comment>
<name>A0ABQ9CL03_9PASS</name>
<evidence type="ECO:0000256" key="4">
    <source>
        <dbReference type="SAM" id="Phobius"/>
    </source>
</evidence>
<dbReference type="InterPro" id="IPR013106">
    <property type="entry name" value="Ig_V-set"/>
</dbReference>
<evidence type="ECO:0000256" key="2">
    <source>
        <dbReference type="ARBA" id="ARBA00023136"/>
    </source>
</evidence>
<organism evidence="6 7">
    <name type="scientific">Willisornis vidua</name>
    <name type="common">Xingu scale-backed antbird</name>
    <dbReference type="NCBI Taxonomy" id="1566151"/>
    <lineage>
        <taxon>Eukaryota</taxon>
        <taxon>Metazoa</taxon>
        <taxon>Chordata</taxon>
        <taxon>Craniata</taxon>
        <taxon>Vertebrata</taxon>
        <taxon>Euteleostomi</taxon>
        <taxon>Archelosauria</taxon>
        <taxon>Archosauria</taxon>
        <taxon>Dinosauria</taxon>
        <taxon>Saurischia</taxon>
        <taxon>Theropoda</taxon>
        <taxon>Coelurosauria</taxon>
        <taxon>Aves</taxon>
        <taxon>Neognathae</taxon>
        <taxon>Neoaves</taxon>
        <taxon>Telluraves</taxon>
        <taxon>Australaves</taxon>
        <taxon>Passeriformes</taxon>
        <taxon>Thamnophilidae</taxon>
        <taxon>Willisornis</taxon>
    </lineage>
</organism>
<dbReference type="PROSITE" id="PS50835">
    <property type="entry name" value="IG_LIKE"/>
    <property type="match status" value="2"/>
</dbReference>
<feature type="transmembrane region" description="Helical" evidence="4">
    <location>
        <begin position="25"/>
        <end position="50"/>
    </location>
</feature>
<accession>A0ABQ9CL03</accession>
<keyword evidence="2 4" id="KW-0472">Membrane</keyword>
<gene>
    <name evidence="6" type="primary">VTCN1</name>
    <name evidence="6" type="ORF">WISP_144982</name>
</gene>
<dbReference type="InterPro" id="IPR013783">
    <property type="entry name" value="Ig-like_fold"/>
</dbReference>
<evidence type="ECO:0000259" key="5">
    <source>
        <dbReference type="PROSITE" id="PS50835"/>
    </source>
</evidence>
<dbReference type="InterPro" id="IPR036179">
    <property type="entry name" value="Ig-like_dom_sf"/>
</dbReference>
<dbReference type="CDD" id="cd00096">
    <property type="entry name" value="Ig"/>
    <property type="match status" value="1"/>
</dbReference>
<dbReference type="Gene3D" id="2.60.40.10">
    <property type="entry name" value="Immunoglobulins"/>
    <property type="match status" value="2"/>
</dbReference>
<dbReference type="Pfam" id="PF07686">
    <property type="entry name" value="V-set"/>
    <property type="match status" value="1"/>
</dbReference>
<sequence>MAGEYPRLSTPKGSTVTADREYQSILVMSGSCMTTVIIILATVIALIIGFGVSGKHSISVTALTSPGNISQRSILDCTFEPDIWMSSIAIRWAKTGVAGLVHEFKGGKDHLQEQDPLFRGRTAVFADQVIGGNASLELRDVQLSDAGTYQCSVTTARGSGAAVLHFRTGALVRLHKSCVQFWAPHYKKYIAVLEQVQRRAMELVKGLECKSDKEQLTELGLDILEKRKLKGDFITLYNSLKRLWSAFSIPEVQVENSSSGDTLQCEAPCWFPRPAVHWTVDSDAGKHLPHTANTSYELNAENITLKVVSFLHNITANATYTCVIENNIAKATGNIKVTVIPATLTAGHTSDFPPSWAENFKGVSQFQSM</sequence>
<proteinExistence type="predicted"/>
<dbReference type="InterPro" id="IPR003599">
    <property type="entry name" value="Ig_sub"/>
</dbReference>
<dbReference type="SUPFAM" id="SSF48726">
    <property type="entry name" value="Immunoglobulin"/>
    <property type="match status" value="2"/>
</dbReference>
<dbReference type="InterPro" id="IPR007110">
    <property type="entry name" value="Ig-like_dom"/>
</dbReference>
<dbReference type="SMART" id="SM00409">
    <property type="entry name" value="IG"/>
    <property type="match status" value="2"/>
</dbReference>
<feature type="domain" description="Ig-like" evidence="5">
    <location>
        <begin position="250"/>
        <end position="338"/>
    </location>
</feature>
<dbReference type="InterPro" id="IPR053896">
    <property type="entry name" value="BTN3A2-like_Ig-C"/>
</dbReference>
<dbReference type="Proteomes" id="UP001145742">
    <property type="component" value="Unassembled WGS sequence"/>
</dbReference>
<evidence type="ECO:0000256" key="3">
    <source>
        <dbReference type="ARBA" id="ARBA00023319"/>
    </source>
</evidence>
<keyword evidence="3" id="KW-0393">Immunoglobulin domain</keyword>
<reference evidence="6" key="1">
    <citation type="submission" date="2019-10" db="EMBL/GenBank/DDBJ databases">
        <authorList>
            <person name="Soares A.E.R."/>
            <person name="Aleixo A."/>
            <person name="Schneider P."/>
            <person name="Miyaki C.Y."/>
            <person name="Schneider M.P."/>
            <person name="Mello C."/>
            <person name="Vasconcelos A.T.R."/>
        </authorList>
    </citation>
    <scope>NUCLEOTIDE SEQUENCE</scope>
    <source>
        <tissue evidence="6">Muscle</tissue>
    </source>
</reference>
<dbReference type="PROSITE" id="PS51257">
    <property type="entry name" value="PROKAR_LIPOPROTEIN"/>
    <property type="match status" value="1"/>
</dbReference>
<evidence type="ECO:0000313" key="6">
    <source>
        <dbReference type="EMBL" id="KAJ7404513.1"/>
    </source>
</evidence>
<feature type="domain" description="Ig-like" evidence="5">
    <location>
        <begin position="56"/>
        <end position="154"/>
    </location>
</feature>
<dbReference type="Pfam" id="PF22705">
    <property type="entry name" value="C2-set_3"/>
    <property type="match status" value="1"/>
</dbReference>
<keyword evidence="4" id="KW-0812">Transmembrane</keyword>
<dbReference type="PANTHER" id="PTHR24100">
    <property type="entry name" value="BUTYROPHILIN"/>
    <property type="match status" value="1"/>
</dbReference>